<accession>A0ABD1YLF0</accession>
<evidence type="ECO:0000313" key="2">
    <source>
        <dbReference type="Proteomes" id="UP001605036"/>
    </source>
</evidence>
<sequence>MIRPEARTAHCGFQFEAIRARIKAEHPGQFGAFSPRLVSKLNQPAPCASAREKSGSRRGDTPRFPIWALPGAAVGCRGLSVDGSQETSSPVHFAFVS</sequence>
<dbReference type="AlphaFoldDB" id="A0ABD1YLF0"/>
<protein>
    <submittedName>
        <fullName evidence="1">Uncharacterized protein</fullName>
    </submittedName>
</protein>
<comment type="caution">
    <text evidence="1">The sequence shown here is derived from an EMBL/GenBank/DDBJ whole genome shotgun (WGS) entry which is preliminary data.</text>
</comment>
<gene>
    <name evidence="1" type="ORF">R1flu_016272</name>
</gene>
<organism evidence="1 2">
    <name type="scientific">Riccia fluitans</name>
    <dbReference type="NCBI Taxonomy" id="41844"/>
    <lineage>
        <taxon>Eukaryota</taxon>
        <taxon>Viridiplantae</taxon>
        <taxon>Streptophyta</taxon>
        <taxon>Embryophyta</taxon>
        <taxon>Marchantiophyta</taxon>
        <taxon>Marchantiopsida</taxon>
        <taxon>Marchantiidae</taxon>
        <taxon>Marchantiales</taxon>
        <taxon>Ricciaceae</taxon>
        <taxon>Riccia</taxon>
    </lineage>
</organism>
<dbReference type="Proteomes" id="UP001605036">
    <property type="component" value="Unassembled WGS sequence"/>
</dbReference>
<dbReference type="EMBL" id="JBHFFA010000004">
    <property type="protein sequence ID" value="KAL2631586.1"/>
    <property type="molecule type" value="Genomic_DNA"/>
</dbReference>
<reference evidence="1 2" key="1">
    <citation type="submission" date="2024-09" db="EMBL/GenBank/DDBJ databases">
        <title>Chromosome-scale assembly of Riccia fluitans.</title>
        <authorList>
            <person name="Paukszto L."/>
            <person name="Sawicki J."/>
            <person name="Karawczyk K."/>
            <person name="Piernik-Szablinska J."/>
            <person name="Szczecinska M."/>
            <person name="Mazdziarz M."/>
        </authorList>
    </citation>
    <scope>NUCLEOTIDE SEQUENCE [LARGE SCALE GENOMIC DNA]</scope>
    <source>
        <strain evidence="1">Rf_01</strain>
        <tissue evidence="1">Aerial parts of the thallus</tissue>
    </source>
</reference>
<proteinExistence type="predicted"/>
<name>A0ABD1YLF0_9MARC</name>
<evidence type="ECO:0000313" key="1">
    <source>
        <dbReference type="EMBL" id="KAL2631586.1"/>
    </source>
</evidence>
<keyword evidence="2" id="KW-1185">Reference proteome</keyword>